<evidence type="ECO:0000256" key="1">
    <source>
        <dbReference type="SAM" id="MobiDB-lite"/>
    </source>
</evidence>
<comment type="caution">
    <text evidence="2">The sequence shown here is derived from an EMBL/GenBank/DDBJ whole genome shotgun (WGS) entry which is preliminary data.</text>
</comment>
<organism evidence="2 3">
    <name type="scientific">Armillaria borealis</name>
    <dbReference type="NCBI Taxonomy" id="47425"/>
    <lineage>
        <taxon>Eukaryota</taxon>
        <taxon>Fungi</taxon>
        <taxon>Dikarya</taxon>
        <taxon>Basidiomycota</taxon>
        <taxon>Agaricomycotina</taxon>
        <taxon>Agaricomycetes</taxon>
        <taxon>Agaricomycetidae</taxon>
        <taxon>Agaricales</taxon>
        <taxon>Marasmiineae</taxon>
        <taxon>Physalacriaceae</taxon>
        <taxon>Armillaria</taxon>
    </lineage>
</organism>
<dbReference type="Proteomes" id="UP001175226">
    <property type="component" value="Unassembled WGS sequence"/>
</dbReference>
<evidence type="ECO:0000313" key="2">
    <source>
        <dbReference type="EMBL" id="KAK0439670.1"/>
    </source>
</evidence>
<feature type="region of interest" description="Disordered" evidence="1">
    <location>
        <begin position="203"/>
        <end position="271"/>
    </location>
</feature>
<accession>A0AA39MN90</accession>
<feature type="compositionally biased region" description="Polar residues" evidence="1">
    <location>
        <begin position="219"/>
        <end position="235"/>
    </location>
</feature>
<proteinExistence type="predicted"/>
<protein>
    <recommendedName>
        <fullName evidence="4">Fungal-type protein kinase domain-containing protein</fullName>
    </recommendedName>
</protein>
<reference evidence="2" key="1">
    <citation type="submission" date="2023-06" db="EMBL/GenBank/DDBJ databases">
        <authorList>
            <consortium name="Lawrence Berkeley National Laboratory"/>
            <person name="Ahrendt S."/>
            <person name="Sahu N."/>
            <person name="Indic B."/>
            <person name="Wong-Bajracharya J."/>
            <person name="Merenyi Z."/>
            <person name="Ke H.-M."/>
            <person name="Monk M."/>
            <person name="Kocsube S."/>
            <person name="Drula E."/>
            <person name="Lipzen A."/>
            <person name="Balint B."/>
            <person name="Henrissat B."/>
            <person name="Andreopoulos B."/>
            <person name="Martin F.M."/>
            <person name="Harder C.B."/>
            <person name="Rigling D."/>
            <person name="Ford K.L."/>
            <person name="Foster G.D."/>
            <person name="Pangilinan J."/>
            <person name="Papanicolaou A."/>
            <person name="Barry K."/>
            <person name="LaButti K."/>
            <person name="Viragh M."/>
            <person name="Koriabine M."/>
            <person name="Yan M."/>
            <person name="Riley R."/>
            <person name="Champramary S."/>
            <person name="Plett K.L."/>
            <person name="Tsai I.J."/>
            <person name="Slot J."/>
            <person name="Sipos G."/>
            <person name="Plett J."/>
            <person name="Nagy L.G."/>
            <person name="Grigoriev I.V."/>
        </authorList>
    </citation>
    <scope>NUCLEOTIDE SEQUENCE</scope>
    <source>
        <strain evidence="2">FPL87.14</strain>
    </source>
</reference>
<gene>
    <name evidence="2" type="ORF">EV421DRAFT_1964960</name>
</gene>
<feature type="compositionally biased region" description="Basic and acidic residues" evidence="1">
    <location>
        <begin position="244"/>
        <end position="265"/>
    </location>
</feature>
<dbReference type="AlphaFoldDB" id="A0AA39MN90"/>
<evidence type="ECO:0008006" key="4">
    <source>
        <dbReference type="Google" id="ProtNLM"/>
    </source>
</evidence>
<sequence length="271" mass="31437">MPQISDATVAERYLNNHQGEAMRTFRDEGDTCHGSHMNMPKWMARNDKNQRKAWFHHQPRHDVESVGWCIIAFLLRAQPKEPGDVEDLLKELHKAWEILSGPVRLGLLTWPQQQWERALHPKLHFLGDFLLRLGMQMEPEYGFLDPPPPEDHLHKAFQRLLLNQIHNIKEDIELNTDKLRTLPELKCYDTRDTTTLFGVSIGQLHSSPASTPKKRNKRVATSQNGDNTSTFQRVQSEPGKLRSHQNEVESDKGMDKDEEKMELDASFHQQL</sequence>
<dbReference type="EMBL" id="JAUEPT010000037">
    <property type="protein sequence ID" value="KAK0439670.1"/>
    <property type="molecule type" value="Genomic_DNA"/>
</dbReference>
<name>A0AA39MN90_9AGAR</name>
<keyword evidence="3" id="KW-1185">Reference proteome</keyword>
<evidence type="ECO:0000313" key="3">
    <source>
        <dbReference type="Proteomes" id="UP001175226"/>
    </source>
</evidence>